<keyword evidence="4 8" id="KW-0812">Transmembrane</keyword>
<name>A0A9P0ZDV8_CUSEU</name>
<keyword evidence="7" id="KW-1015">Disulfide bond</keyword>
<dbReference type="EMBL" id="CAMAPE010000035">
    <property type="protein sequence ID" value="CAH9097106.1"/>
    <property type="molecule type" value="Genomic_DNA"/>
</dbReference>
<keyword evidence="6 8" id="KW-0472">Membrane</keyword>
<dbReference type="Pfam" id="PF12036">
    <property type="entry name" value="DUF3522"/>
    <property type="match status" value="1"/>
</dbReference>
<comment type="caution">
    <text evidence="7">Lacks conserved residue(s) required for the propagation of feature annotation.</text>
</comment>
<evidence type="ECO:0000256" key="7">
    <source>
        <dbReference type="PROSITE-ProRule" id="PRU00076"/>
    </source>
</evidence>
<feature type="disulfide bond" evidence="7">
    <location>
        <begin position="526"/>
        <end position="536"/>
    </location>
</feature>
<dbReference type="PROSITE" id="PS00022">
    <property type="entry name" value="EGF_1"/>
    <property type="match status" value="1"/>
</dbReference>
<gene>
    <name evidence="10" type="ORF">CEURO_LOCUS13697</name>
</gene>
<keyword evidence="7" id="KW-0245">EGF-like domain</keyword>
<feature type="domain" description="EGF-like" evidence="9">
    <location>
        <begin position="522"/>
        <end position="563"/>
    </location>
</feature>
<evidence type="ECO:0000256" key="6">
    <source>
        <dbReference type="ARBA" id="ARBA00023136"/>
    </source>
</evidence>
<dbReference type="InterPro" id="IPR000742">
    <property type="entry name" value="EGF"/>
</dbReference>
<keyword evidence="11" id="KW-1185">Reference proteome</keyword>
<feature type="transmembrane region" description="Helical" evidence="8">
    <location>
        <begin position="683"/>
        <end position="702"/>
    </location>
</feature>
<feature type="transmembrane region" description="Helical" evidence="8">
    <location>
        <begin position="636"/>
        <end position="653"/>
    </location>
</feature>
<proteinExistence type="inferred from homology"/>
<dbReference type="AlphaFoldDB" id="A0A9P0ZDV8"/>
<feature type="disulfide bond" evidence="7">
    <location>
        <begin position="553"/>
        <end position="562"/>
    </location>
</feature>
<comment type="similarity">
    <text evidence="2">Belongs to the TMEM8 family.</text>
</comment>
<dbReference type="PANTHER" id="PTHR14319:SF3">
    <property type="entry name" value="TRANSMEMBRANE PROTEIN-LIKE PROTEIN"/>
    <property type="match status" value="1"/>
</dbReference>
<evidence type="ECO:0000313" key="10">
    <source>
        <dbReference type="EMBL" id="CAH9097106.1"/>
    </source>
</evidence>
<comment type="subcellular location">
    <subcellularLocation>
        <location evidence="1">Cell membrane</location>
        <topology evidence="1">Multi-pass membrane protein</topology>
    </subcellularLocation>
</comment>
<feature type="transmembrane region" description="Helical" evidence="8">
    <location>
        <begin position="743"/>
        <end position="764"/>
    </location>
</feature>
<keyword evidence="3" id="KW-1003">Cell membrane</keyword>
<evidence type="ECO:0000256" key="1">
    <source>
        <dbReference type="ARBA" id="ARBA00004651"/>
    </source>
</evidence>
<comment type="caution">
    <text evidence="10">The sequence shown here is derived from an EMBL/GenBank/DDBJ whole genome shotgun (WGS) entry which is preliminary data.</text>
</comment>
<reference evidence="10" key="1">
    <citation type="submission" date="2022-07" db="EMBL/GenBank/DDBJ databases">
        <authorList>
            <person name="Macas J."/>
            <person name="Novak P."/>
            <person name="Neumann P."/>
        </authorList>
    </citation>
    <scope>NUCLEOTIDE SEQUENCE</scope>
</reference>
<dbReference type="PROSITE" id="PS50026">
    <property type="entry name" value="EGF_3"/>
    <property type="match status" value="1"/>
</dbReference>
<dbReference type="Proteomes" id="UP001152484">
    <property type="component" value="Unassembled WGS sequence"/>
</dbReference>
<dbReference type="PANTHER" id="PTHR14319">
    <property type="entry name" value="FIVE-SPAN TRANSMEMBRANE PROTEIN M83"/>
    <property type="match status" value="1"/>
</dbReference>
<protein>
    <recommendedName>
        <fullName evidence="9">EGF-like domain-containing protein</fullName>
    </recommendedName>
</protein>
<evidence type="ECO:0000259" key="9">
    <source>
        <dbReference type="PROSITE" id="PS50026"/>
    </source>
</evidence>
<dbReference type="GO" id="GO:0005886">
    <property type="term" value="C:plasma membrane"/>
    <property type="evidence" value="ECO:0007669"/>
    <property type="project" value="UniProtKB-SubCell"/>
</dbReference>
<evidence type="ECO:0000313" key="11">
    <source>
        <dbReference type="Proteomes" id="UP001152484"/>
    </source>
</evidence>
<sequence length="827" mass="92671">MSKNLTPRHSDPNTRLSLLFTLYYVVCRGCFSYGQVNGGSVTLSSFKYVTTALKPYDWRYIRVDLPSWFSSVNIILESDVDIDLQRIIKSPQSLFPIICFREGSPPLPDVYNVSASGLVLNFASNRSFVQDLELVEKCYPIQKTISFKLTNEQISSGLWYIGLFYGIGPMRTQSKMINRGSAYSFSGNITVEGCTTQTVSGPFCNQSVTPISCMDVYTPPAIGLKDNLAGNVISCNGVDEERCYGYLESSAYYSFDVLGITERVIVRALNVKSKQSQFANSTRKDNHIPVMVYLRYRALPSTTLHDYSGDITDGPLVILSPKIGRWYITAQPIVQDANASTCFSLRSEIFQCPVNKAGLNCTWERYMLQTVLRKNPTVPFESHYLPISEKVSSNSANFPLEPLLTNTSSGGNHGYVWTFFLVDIPSDASGGNIHICLTSDSTVGYEVYAKHGGLPSLESWDYFYTNRTSNSNGSMFFKIYDASKSRVSFYILYVKGGTWSFGLRHPNTNYLSSVHQTFMSISLERCPEKCSSHGTCQSLVDESGLTLYSYCACDRNHGGFDCSVELVSLVGHVWQSVSLIASNAAALLPAYWSLRHKAFAEWVLFTSSGISSGLYHACDVGTWCALTFHVLQFLDFWLSFMAVVSTFVYLTTISEISKRTIHTVVAILTALMAETGPTRSSNIIIVVAIGAAGLLIGFLIELSTHHKMLSFSFSTQVCLNLIQRWKGLKTWVRNLIKTLLKRFRWGFLLAGFTALAMAAISWKLETSESYWIWHSLWHVSIYTSSFFFLCSKADGPTPNCENERPRDGNYELTRQNSFILEEQRDVR</sequence>
<evidence type="ECO:0000256" key="5">
    <source>
        <dbReference type="ARBA" id="ARBA00022989"/>
    </source>
</evidence>
<evidence type="ECO:0000256" key="8">
    <source>
        <dbReference type="SAM" id="Phobius"/>
    </source>
</evidence>
<evidence type="ECO:0000256" key="3">
    <source>
        <dbReference type="ARBA" id="ARBA00022475"/>
    </source>
</evidence>
<accession>A0A9P0ZDV8</accession>
<keyword evidence="5 8" id="KW-1133">Transmembrane helix</keyword>
<evidence type="ECO:0000256" key="4">
    <source>
        <dbReference type="ARBA" id="ARBA00022692"/>
    </source>
</evidence>
<evidence type="ECO:0000256" key="2">
    <source>
        <dbReference type="ARBA" id="ARBA00005542"/>
    </source>
</evidence>
<feature type="transmembrane region" description="Helical" evidence="8">
    <location>
        <begin position="660"/>
        <end position="677"/>
    </location>
</feature>
<organism evidence="10 11">
    <name type="scientific">Cuscuta europaea</name>
    <name type="common">European dodder</name>
    <dbReference type="NCBI Taxonomy" id="41803"/>
    <lineage>
        <taxon>Eukaryota</taxon>
        <taxon>Viridiplantae</taxon>
        <taxon>Streptophyta</taxon>
        <taxon>Embryophyta</taxon>
        <taxon>Tracheophyta</taxon>
        <taxon>Spermatophyta</taxon>
        <taxon>Magnoliopsida</taxon>
        <taxon>eudicotyledons</taxon>
        <taxon>Gunneridae</taxon>
        <taxon>Pentapetalae</taxon>
        <taxon>asterids</taxon>
        <taxon>lamiids</taxon>
        <taxon>Solanales</taxon>
        <taxon>Convolvulaceae</taxon>
        <taxon>Cuscuteae</taxon>
        <taxon>Cuscuta</taxon>
        <taxon>Cuscuta subgen. Cuscuta</taxon>
    </lineage>
</organism>
<dbReference type="OrthoDB" id="69646at2759"/>
<feature type="transmembrane region" description="Helical" evidence="8">
    <location>
        <begin position="770"/>
        <end position="789"/>
    </location>
</feature>
<dbReference type="InterPro" id="IPR021910">
    <property type="entry name" value="NGX6/PGAP6/MYMK"/>
</dbReference>